<name>A0AAJ7RLT7_CEPCN</name>
<dbReference type="GeneID" id="107270286"/>
<dbReference type="KEGG" id="ccin:107270286"/>
<protein>
    <submittedName>
        <fullName evidence="3 4">Uncharacterized protein LOC107270286</fullName>
    </submittedName>
</protein>
<accession>A0AAJ7RLT7</accession>
<evidence type="ECO:0000256" key="1">
    <source>
        <dbReference type="SAM" id="MobiDB-lite"/>
    </source>
</evidence>
<proteinExistence type="predicted"/>
<dbReference type="RefSeq" id="XP_024943289.1">
    <property type="nucleotide sequence ID" value="XM_025087521.1"/>
</dbReference>
<evidence type="ECO:0000313" key="3">
    <source>
        <dbReference type="RefSeq" id="XP_024943286.1"/>
    </source>
</evidence>
<sequence>MLDHKVLQGIPEVPEYETTDDNYYKSKVMSKRIVEQNVKRDQKYKCNNEAQRLLANSNSHVLHRRSHHVAPSLKKNKATIHSPRLRTAQDHSDIPYTAVILKRSIINPTCCDKNVSQKAMSKKSFFDRQSRIKEESRRPSGKSRKANMGITNTIGNERLAKEKTHKRSKSKGPNTSEPSLNVCCYRSKELTNRFNNTTVKNMQRITNWRSEVLKIFSKLTVLLLYLHFLLSYNLTLSKTHGLREVFGSCMVGEIRQ</sequence>
<reference evidence="3 4" key="1">
    <citation type="submission" date="2025-04" db="UniProtKB">
        <authorList>
            <consortium name="RefSeq"/>
        </authorList>
    </citation>
    <scope>IDENTIFICATION</scope>
</reference>
<organism evidence="2 3">
    <name type="scientific">Cephus cinctus</name>
    <name type="common">Wheat stem sawfly</name>
    <dbReference type="NCBI Taxonomy" id="211228"/>
    <lineage>
        <taxon>Eukaryota</taxon>
        <taxon>Metazoa</taxon>
        <taxon>Ecdysozoa</taxon>
        <taxon>Arthropoda</taxon>
        <taxon>Hexapoda</taxon>
        <taxon>Insecta</taxon>
        <taxon>Pterygota</taxon>
        <taxon>Neoptera</taxon>
        <taxon>Endopterygota</taxon>
        <taxon>Hymenoptera</taxon>
        <taxon>Cephoidea</taxon>
        <taxon>Cephidae</taxon>
        <taxon>Cephus</taxon>
    </lineage>
</organism>
<evidence type="ECO:0000313" key="2">
    <source>
        <dbReference type="Proteomes" id="UP000694920"/>
    </source>
</evidence>
<keyword evidence="2" id="KW-1185">Reference proteome</keyword>
<feature type="region of interest" description="Disordered" evidence="1">
    <location>
        <begin position="122"/>
        <end position="179"/>
    </location>
</feature>
<dbReference type="AlphaFoldDB" id="A0AAJ7RLT7"/>
<feature type="compositionally biased region" description="Basic and acidic residues" evidence="1">
    <location>
        <begin position="124"/>
        <end position="138"/>
    </location>
</feature>
<dbReference type="RefSeq" id="XP_024943286.1">
    <property type="nucleotide sequence ID" value="XM_025087518.1"/>
</dbReference>
<evidence type="ECO:0000313" key="4">
    <source>
        <dbReference type="RefSeq" id="XP_024943289.1"/>
    </source>
</evidence>
<gene>
    <name evidence="3 4" type="primary">LOC107270286</name>
</gene>
<dbReference type="Proteomes" id="UP000694920">
    <property type="component" value="Unplaced"/>
</dbReference>